<accession>A0A3N4JF70</accession>
<proteinExistence type="predicted"/>
<evidence type="ECO:0000313" key="2">
    <source>
        <dbReference type="Proteomes" id="UP000276215"/>
    </source>
</evidence>
<keyword evidence="2" id="KW-1185">Reference proteome</keyword>
<dbReference type="EMBL" id="ML120410">
    <property type="protein sequence ID" value="RPA96909.1"/>
    <property type="molecule type" value="Genomic_DNA"/>
</dbReference>
<reference evidence="1 2" key="1">
    <citation type="journal article" date="2018" name="Nat. Ecol. Evol.">
        <title>Pezizomycetes genomes reveal the molecular basis of ectomycorrhizal truffle lifestyle.</title>
        <authorList>
            <person name="Murat C."/>
            <person name="Payen T."/>
            <person name="Noel B."/>
            <person name="Kuo A."/>
            <person name="Morin E."/>
            <person name="Chen J."/>
            <person name="Kohler A."/>
            <person name="Krizsan K."/>
            <person name="Balestrini R."/>
            <person name="Da Silva C."/>
            <person name="Montanini B."/>
            <person name="Hainaut M."/>
            <person name="Levati E."/>
            <person name="Barry K.W."/>
            <person name="Belfiori B."/>
            <person name="Cichocki N."/>
            <person name="Clum A."/>
            <person name="Dockter R.B."/>
            <person name="Fauchery L."/>
            <person name="Guy J."/>
            <person name="Iotti M."/>
            <person name="Le Tacon F."/>
            <person name="Lindquist E.A."/>
            <person name="Lipzen A."/>
            <person name="Malagnac F."/>
            <person name="Mello A."/>
            <person name="Molinier V."/>
            <person name="Miyauchi S."/>
            <person name="Poulain J."/>
            <person name="Riccioni C."/>
            <person name="Rubini A."/>
            <person name="Sitrit Y."/>
            <person name="Splivallo R."/>
            <person name="Traeger S."/>
            <person name="Wang M."/>
            <person name="Zifcakova L."/>
            <person name="Wipf D."/>
            <person name="Zambonelli A."/>
            <person name="Paolocci F."/>
            <person name="Nowrousian M."/>
            <person name="Ottonello S."/>
            <person name="Baldrian P."/>
            <person name="Spatafora J.W."/>
            <person name="Henrissat B."/>
            <person name="Nagy L.G."/>
            <person name="Aury J.M."/>
            <person name="Wincker P."/>
            <person name="Grigoriev I.V."/>
            <person name="Bonfante P."/>
            <person name="Martin F.M."/>
        </authorList>
    </citation>
    <scope>NUCLEOTIDE SEQUENCE [LARGE SCALE GENOMIC DNA]</scope>
    <source>
        <strain evidence="1 2">120613-1</strain>
    </source>
</reference>
<dbReference type="AlphaFoldDB" id="A0A3N4JF70"/>
<gene>
    <name evidence="1" type="ORF">L873DRAFT_1791349</name>
</gene>
<dbReference type="OrthoDB" id="2917041at2759"/>
<sequence length="117" mass="13010">MEWLAEEPSEKATSAITTFNVKPSSILTHSEENLERSFVEYENTLIKYDESGVHVGCPTGKIVIVSTQVKELYTANPENQKSITISKTIYADGSPPLPPIVISPVEKIMESWVNENL</sequence>
<name>A0A3N4JF70_9PEZI</name>
<evidence type="ECO:0000313" key="1">
    <source>
        <dbReference type="EMBL" id="RPA96909.1"/>
    </source>
</evidence>
<dbReference type="Proteomes" id="UP000276215">
    <property type="component" value="Unassembled WGS sequence"/>
</dbReference>
<protein>
    <submittedName>
        <fullName evidence="1">Uncharacterized protein</fullName>
    </submittedName>
</protein>
<organism evidence="1 2">
    <name type="scientific">Choiromyces venosus 120613-1</name>
    <dbReference type="NCBI Taxonomy" id="1336337"/>
    <lineage>
        <taxon>Eukaryota</taxon>
        <taxon>Fungi</taxon>
        <taxon>Dikarya</taxon>
        <taxon>Ascomycota</taxon>
        <taxon>Pezizomycotina</taxon>
        <taxon>Pezizomycetes</taxon>
        <taxon>Pezizales</taxon>
        <taxon>Tuberaceae</taxon>
        <taxon>Choiromyces</taxon>
    </lineage>
</organism>